<dbReference type="EMBL" id="JAPFFF010000041">
    <property type="protein sequence ID" value="KAK8841340.1"/>
    <property type="molecule type" value="Genomic_DNA"/>
</dbReference>
<protein>
    <recommendedName>
        <fullName evidence="4">DUF3447 domain-containing protein</fullName>
    </recommendedName>
</protein>
<evidence type="ECO:0000256" key="1">
    <source>
        <dbReference type="SAM" id="Phobius"/>
    </source>
</evidence>
<comment type="caution">
    <text evidence="2">The sequence shown here is derived from an EMBL/GenBank/DDBJ whole genome shotgun (WGS) entry which is preliminary data.</text>
</comment>
<evidence type="ECO:0008006" key="4">
    <source>
        <dbReference type="Google" id="ProtNLM"/>
    </source>
</evidence>
<sequence length="353" mass="42331">MYIQEVCSTMKTIYDFIIEFIESEEDYGDENFNKLTDYIRNQKVFDNSDDFQELMAIINKISKNHNRKPNLIHKTERIIAYYQDQIKQIFSNNQIFDFFKNNKIILLFLIRQKIVNIDSGILHNYILNEKYINYKFYFFNEIKEIISSEMKDSIIKEMDSKKITEIEEEKLTIGENDKYICSLIRNDLIDDFIIYVNQSNTPLYYVIPPSIYETNSLLIGKNISMIEYAAFFGSMQIIRYLYINKVELTPSMWLYAIHSRNAELVHFLEENHVIPNDETYEKCYKESIKCHHNDFANYIFDNKLIIIEKKNKRLKKNHLQIHQPAFSKIFLTNFSKLNQIITMIIIMIIVFKK</sequence>
<keyword evidence="1" id="KW-1133">Transmembrane helix</keyword>
<accession>A0ABR2H7H1</accession>
<gene>
    <name evidence="2" type="ORF">M9Y10_026954</name>
</gene>
<organism evidence="2 3">
    <name type="scientific">Tritrichomonas musculus</name>
    <dbReference type="NCBI Taxonomy" id="1915356"/>
    <lineage>
        <taxon>Eukaryota</taxon>
        <taxon>Metamonada</taxon>
        <taxon>Parabasalia</taxon>
        <taxon>Tritrichomonadida</taxon>
        <taxon>Tritrichomonadidae</taxon>
        <taxon>Tritrichomonas</taxon>
    </lineage>
</organism>
<dbReference type="InterPro" id="IPR036770">
    <property type="entry name" value="Ankyrin_rpt-contain_sf"/>
</dbReference>
<evidence type="ECO:0000313" key="3">
    <source>
        <dbReference type="Proteomes" id="UP001470230"/>
    </source>
</evidence>
<proteinExistence type="predicted"/>
<keyword evidence="1" id="KW-0812">Transmembrane</keyword>
<reference evidence="2 3" key="1">
    <citation type="submission" date="2024-04" db="EMBL/GenBank/DDBJ databases">
        <title>Tritrichomonas musculus Genome.</title>
        <authorList>
            <person name="Alves-Ferreira E."/>
            <person name="Grigg M."/>
            <person name="Lorenzi H."/>
            <person name="Galac M."/>
        </authorList>
    </citation>
    <scope>NUCLEOTIDE SEQUENCE [LARGE SCALE GENOMIC DNA]</scope>
    <source>
        <strain evidence="2 3">EAF2021</strain>
    </source>
</reference>
<feature type="transmembrane region" description="Helical" evidence="1">
    <location>
        <begin position="329"/>
        <end position="351"/>
    </location>
</feature>
<keyword evidence="3" id="KW-1185">Reference proteome</keyword>
<evidence type="ECO:0000313" key="2">
    <source>
        <dbReference type="EMBL" id="KAK8841340.1"/>
    </source>
</evidence>
<name>A0ABR2H7H1_9EUKA</name>
<keyword evidence="1" id="KW-0472">Membrane</keyword>
<dbReference type="Proteomes" id="UP001470230">
    <property type="component" value="Unassembled WGS sequence"/>
</dbReference>
<dbReference type="SUPFAM" id="SSF48403">
    <property type="entry name" value="Ankyrin repeat"/>
    <property type="match status" value="1"/>
</dbReference>